<evidence type="ECO:0000313" key="4">
    <source>
        <dbReference type="Proteomes" id="UP001597343"/>
    </source>
</evidence>
<dbReference type="InterPro" id="IPR026838">
    <property type="entry name" value="YheC/D"/>
</dbReference>
<keyword evidence="1" id="KW-0547">Nucleotide-binding</keyword>
<dbReference type="PROSITE" id="PS50975">
    <property type="entry name" value="ATP_GRASP"/>
    <property type="match status" value="1"/>
</dbReference>
<evidence type="ECO:0000313" key="3">
    <source>
        <dbReference type="EMBL" id="MFD2171239.1"/>
    </source>
</evidence>
<evidence type="ECO:0000256" key="1">
    <source>
        <dbReference type="PROSITE-ProRule" id="PRU00409"/>
    </source>
</evidence>
<gene>
    <name evidence="3" type="ORF">ACFSOY_14820</name>
</gene>
<dbReference type="RefSeq" id="WP_386047882.1">
    <property type="nucleotide sequence ID" value="NZ_JBHUIO010000009.1"/>
</dbReference>
<reference evidence="4" key="1">
    <citation type="journal article" date="2019" name="Int. J. Syst. Evol. Microbiol.">
        <title>The Global Catalogue of Microorganisms (GCM) 10K type strain sequencing project: providing services to taxonomists for standard genome sequencing and annotation.</title>
        <authorList>
            <consortium name="The Broad Institute Genomics Platform"/>
            <consortium name="The Broad Institute Genome Sequencing Center for Infectious Disease"/>
            <person name="Wu L."/>
            <person name="Ma J."/>
        </authorList>
    </citation>
    <scope>NUCLEOTIDE SEQUENCE [LARGE SCALE GENOMIC DNA]</scope>
    <source>
        <strain evidence="4">CGMCC 1.13574</strain>
    </source>
</reference>
<dbReference type="EMBL" id="JBHUIO010000009">
    <property type="protein sequence ID" value="MFD2171239.1"/>
    <property type="molecule type" value="Genomic_DNA"/>
</dbReference>
<accession>A0ABW5A0W6</accession>
<sequence length="411" mass="45450">MDSKSGAPIGRRADSGGQLTLLAQANASSRSTDDRLLPAVGEKDVGKRVRRPIICILTSAKKNSDSFRGNRANFRDICRAGDRLGLTVVVSTPAGLQSRRKMDCFLYTGDRLAPWRRATLPLPDVVYNRVPDREAERRSEVIKVKKWLAKREIPLFNERFYNKAEIHRWLESERETSRYLPASELLQKEAQISQMLKKQHLVYLKPVDGKAGEGIVQIRTEGKGYRVTMQKKGARTSARASSRHEAAELSYRALGGRPSLIQQGVRLASYGGRPFDLRLLLQKDGRGMWDVTGIGARIADADGITTHVPNGGQIENADQVLSTAFGKARAGRIEQSVRRMALAIAATIEQKSAGAGHTGEMSMDIGVASDGSLYFFEANAKPMKFDEPTIRAKSLRRLLAYCKYLAAHPVS</sequence>
<dbReference type="InterPro" id="IPR011761">
    <property type="entry name" value="ATP-grasp"/>
</dbReference>
<evidence type="ECO:0000259" key="2">
    <source>
        <dbReference type="PROSITE" id="PS50975"/>
    </source>
</evidence>
<protein>
    <submittedName>
        <fullName evidence="3">YheC/YheD family protein</fullName>
    </submittedName>
</protein>
<dbReference type="Pfam" id="PF14398">
    <property type="entry name" value="ATPgrasp_YheCD"/>
    <property type="match status" value="1"/>
</dbReference>
<keyword evidence="4" id="KW-1185">Reference proteome</keyword>
<dbReference type="Proteomes" id="UP001597343">
    <property type="component" value="Unassembled WGS sequence"/>
</dbReference>
<dbReference type="SUPFAM" id="SSF56059">
    <property type="entry name" value="Glutathione synthetase ATP-binding domain-like"/>
    <property type="match status" value="1"/>
</dbReference>
<organism evidence="3 4">
    <name type="scientific">Tumebacillus lipolyticus</name>
    <dbReference type="NCBI Taxonomy" id="1280370"/>
    <lineage>
        <taxon>Bacteria</taxon>
        <taxon>Bacillati</taxon>
        <taxon>Bacillota</taxon>
        <taxon>Bacilli</taxon>
        <taxon>Bacillales</taxon>
        <taxon>Alicyclobacillaceae</taxon>
        <taxon>Tumebacillus</taxon>
    </lineage>
</organism>
<comment type="caution">
    <text evidence="3">The sequence shown here is derived from an EMBL/GenBank/DDBJ whole genome shotgun (WGS) entry which is preliminary data.</text>
</comment>
<feature type="domain" description="ATP-grasp" evidence="2">
    <location>
        <begin position="170"/>
        <end position="406"/>
    </location>
</feature>
<keyword evidence="1" id="KW-0067">ATP-binding</keyword>
<proteinExistence type="predicted"/>
<name>A0ABW5A0W6_9BACL</name>